<dbReference type="GO" id="GO:0004044">
    <property type="term" value="F:amidophosphoribosyltransferase activity"/>
    <property type="evidence" value="ECO:0007669"/>
    <property type="project" value="UniProtKB-EC"/>
</dbReference>
<dbReference type="InterPro" id="IPR017932">
    <property type="entry name" value="GATase_2_dom"/>
</dbReference>
<dbReference type="InterPro" id="IPR005854">
    <property type="entry name" value="PurF"/>
</dbReference>
<dbReference type="Pfam" id="PF00156">
    <property type="entry name" value="Pribosyltran"/>
    <property type="match status" value="1"/>
</dbReference>
<keyword evidence="6" id="KW-0658">Purine biosynthesis</keyword>
<dbReference type="Pfam" id="PF13522">
    <property type="entry name" value="GATase_6"/>
    <property type="match status" value="1"/>
</dbReference>
<evidence type="ECO:0000256" key="11">
    <source>
        <dbReference type="SAM" id="MobiDB-lite"/>
    </source>
</evidence>
<name>A0A1D1UVF2_RAMVA</name>
<dbReference type="EC" id="2.4.2.14" evidence="3"/>
<dbReference type="UniPathway" id="UPA00074">
    <property type="reaction ID" value="UER00124"/>
</dbReference>
<keyword evidence="5" id="KW-0808">Transferase</keyword>
<evidence type="ECO:0000313" key="13">
    <source>
        <dbReference type="EMBL" id="GAU91722.1"/>
    </source>
</evidence>
<keyword evidence="7" id="KW-0315">Glutamine amidotransferase</keyword>
<sequence>MEENINDGMREECAVFGCVSSGPWPNPNVDVAGVIYNGLIGLQHRGQESSGIVVGSGEKNSCKHVREQFIKGSSATENFLCKEPQCELDSSKLRSKKGMGLVGSVFKEDDIRYLKGNLGIGHNRYSTAGPSDMINCQPLQFYTKCGEIALAHNGEIVNAPALRNELFARGAVFTADSDTEMIAQALMADERLPPSKSPEFHPLTSSSSRNGTSHNECNGMSNGCGQQHEDLIPYGTPSPTDLRSRGGDPEWGVRILDLMTRYPLAYSFLLLHKDAIYAVRDCFGNRPLSLGRIRLDDDSGQVVAWLVASETCCFKDFARKTVKDVFLREVLPGEVVKITATGFETVGRAPPKLHVSRKLTTAFCVFEYVYFARGDSFFEGQQVYRVREECGRQLARESVVEADVVSNVPDSATAAAHGFARESGIPYVEVLTKNNYVGRTFIQPSNRLRQSAVSRKFGALTENLDNKRIILIDDSIVRGNTLRTIVKLLRDSGAKEVHVRAACPPVRHPCYMGVNIPTRNELIANQMSAEELPHYLGADSVAYLSIDGLLRAVKKGAKPPLPSENPQADCPWEKVEAGHCTACLTGVYPVELMKKSDIRTDW</sequence>
<dbReference type="PANTHER" id="PTHR11907">
    <property type="entry name" value="AMIDOPHOSPHORIBOSYLTRANSFERASE"/>
    <property type="match status" value="1"/>
</dbReference>
<protein>
    <recommendedName>
        <fullName evidence="8">Amidophosphoribosyltransferase</fullName>
        <ecNumber evidence="3">2.4.2.14</ecNumber>
    </recommendedName>
    <alternativeName>
        <fullName evidence="9">Glutamine phosphoribosylpyrophosphate amidotransferase</fullName>
    </alternativeName>
</protein>
<accession>A0A1D1UVF2</accession>
<evidence type="ECO:0000256" key="6">
    <source>
        <dbReference type="ARBA" id="ARBA00022755"/>
    </source>
</evidence>
<organism evidence="13 14">
    <name type="scientific">Ramazzottius varieornatus</name>
    <name type="common">Water bear</name>
    <name type="synonym">Tardigrade</name>
    <dbReference type="NCBI Taxonomy" id="947166"/>
    <lineage>
        <taxon>Eukaryota</taxon>
        <taxon>Metazoa</taxon>
        <taxon>Ecdysozoa</taxon>
        <taxon>Tardigrada</taxon>
        <taxon>Eutardigrada</taxon>
        <taxon>Parachela</taxon>
        <taxon>Hypsibioidea</taxon>
        <taxon>Ramazzottiidae</taxon>
        <taxon>Ramazzottius</taxon>
    </lineage>
</organism>
<dbReference type="InterPro" id="IPR000836">
    <property type="entry name" value="PRTase_dom"/>
</dbReference>
<dbReference type="GO" id="GO:0009113">
    <property type="term" value="P:purine nucleobase biosynthetic process"/>
    <property type="evidence" value="ECO:0007669"/>
    <property type="project" value="InterPro"/>
</dbReference>
<dbReference type="SUPFAM" id="SSF56235">
    <property type="entry name" value="N-terminal nucleophile aminohydrolases (Ntn hydrolases)"/>
    <property type="match status" value="1"/>
</dbReference>
<dbReference type="Gene3D" id="3.60.20.10">
    <property type="entry name" value="Glutamine Phosphoribosylpyrophosphate, subunit 1, domain 1"/>
    <property type="match status" value="1"/>
</dbReference>
<dbReference type="Gene3D" id="3.40.50.2020">
    <property type="match status" value="1"/>
</dbReference>
<evidence type="ECO:0000256" key="5">
    <source>
        <dbReference type="ARBA" id="ARBA00022679"/>
    </source>
</evidence>
<dbReference type="EMBL" id="BDGG01000002">
    <property type="protein sequence ID" value="GAU91722.1"/>
    <property type="molecule type" value="Genomic_DNA"/>
</dbReference>
<evidence type="ECO:0000313" key="14">
    <source>
        <dbReference type="Proteomes" id="UP000186922"/>
    </source>
</evidence>
<feature type="domain" description="Glutamine amidotransferase type-2" evidence="12">
    <location>
        <begin position="13"/>
        <end position="341"/>
    </location>
</feature>
<gene>
    <name evidence="13" type="primary">RvY_03927-1</name>
    <name evidence="13" type="synonym">RvY_03927.1</name>
    <name evidence="13" type="ORF">RvY_03927</name>
</gene>
<keyword evidence="4" id="KW-0328">Glycosyltransferase</keyword>
<dbReference type="InterPro" id="IPR029055">
    <property type="entry name" value="Ntn_hydrolases_N"/>
</dbReference>
<feature type="region of interest" description="Disordered" evidence="11">
    <location>
        <begin position="193"/>
        <end position="222"/>
    </location>
</feature>
<evidence type="ECO:0000256" key="9">
    <source>
        <dbReference type="ARBA" id="ARBA00033776"/>
    </source>
</evidence>
<dbReference type="Proteomes" id="UP000186922">
    <property type="component" value="Unassembled WGS sequence"/>
</dbReference>
<reference evidence="13 14" key="1">
    <citation type="journal article" date="2016" name="Nat. Commun.">
        <title>Extremotolerant tardigrade genome and improved radiotolerance of human cultured cells by tardigrade-unique protein.</title>
        <authorList>
            <person name="Hashimoto T."/>
            <person name="Horikawa D.D."/>
            <person name="Saito Y."/>
            <person name="Kuwahara H."/>
            <person name="Kozuka-Hata H."/>
            <person name="Shin-I T."/>
            <person name="Minakuchi Y."/>
            <person name="Ohishi K."/>
            <person name="Motoyama A."/>
            <person name="Aizu T."/>
            <person name="Enomoto A."/>
            <person name="Kondo K."/>
            <person name="Tanaka S."/>
            <person name="Hara Y."/>
            <person name="Koshikawa S."/>
            <person name="Sagara H."/>
            <person name="Miura T."/>
            <person name="Yokobori S."/>
            <person name="Miyagawa K."/>
            <person name="Suzuki Y."/>
            <person name="Kubo T."/>
            <person name="Oyama M."/>
            <person name="Kohara Y."/>
            <person name="Fujiyama A."/>
            <person name="Arakawa K."/>
            <person name="Katayama T."/>
            <person name="Toyoda A."/>
            <person name="Kunieda T."/>
        </authorList>
    </citation>
    <scope>NUCLEOTIDE SEQUENCE [LARGE SCALE GENOMIC DNA]</scope>
    <source>
        <strain evidence="13 14">YOKOZUNA-1</strain>
    </source>
</reference>
<evidence type="ECO:0000259" key="12">
    <source>
        <dbReference type="PROSITE" id="PS51278"/>
    </source>
</evidence>
<dbReference type="HAMAP" id="MF_01931">
    <property type="entry name" value="PurF"/>
    <property type="match status" value="1"/>
</dbReference>
<dbReference type="STRING" id="947166.A0A1D1UVF2"/>
<dbReference type="AlphaFoldDB" id="A0A1D1UVF2"/>
<feature type="compositionally biased region" description="Polar residues" evidence="11">
    <location>
        <begin position="203"/>
        <end position="222"/>
    </location>
</feature>
<comment type="caution">
    <text evidence="13">The sequence shown here is derived from an EMBL/GenBank/DDBJ whole genome shotgun (WGS) entry which is preliminary data.</text>
</comment>
<keyword evidence="14" id="KW-1185">Reference proteome</keyword>
<dbReference type="SUPFAM" id="SSF53271">
    <property type="entry name" value="PRTase-like"/>
    <property type="match status" value="1"/>
</dbReference>
<evidence type="ECO:0000256" key="3">
    <source>
        <dbReference type="ARBA" id="ARBA00011941"/>
    </source>
</evidence>
<comment type="catalytic activity">
    <reaction evidence="10">
        <text>5-phospho-beta-D-ribosylamine + L-glutamate + diphosphate = 5-phospho-alpha-D-ribose 1-diphosphate + L-glutamine + H2O</text>
        <dbReference type="Rhea" id="RHEA:14905"/>
        <dbReference type="ChEBI" id="CHEBI:15377"/>
        <dbReference type="ChEBI" id="CHEBI:29985"/>
        <dbReference type="ChEBI" id="CHEBI:33019"/>
        <dbReference type="ChEBI" id="CHEBI:58017"/>
        <dbReference type="ChEBI" id="CHEBI:58359"/>
        <dbReference type="ChEBI" id="CHEBI:58681"/>
        <dbReference type="EC" id="2.4.2.14"/>
    </reaction>
    <physiologicalReaction direction="right-to-left" evidence="10">
        <dbReference type="Rhea" id="RHEA:14907"/>
    </physiologicalReaction>
</comment>
<evidence type="ECO:0000256" key="4">
    <source>
        <dbReference type="ARBA" id="ARBA00022676"/>
    </source>
</evidence>
<evidence type="ECO:0000256" key="10">
    <source>
        <dbReference type="ARBA" id="ARBA00048545"/>
    </source>
</evidence>
<evidence type="ECO:0000256" key="7">
    <source>
        <dbReference type="ARBA" id="ARBA00022962"/>
    </source>
</evidence>
<evidence type="ECO:0000256" key="8">
    <source>
        <dbReference type="ARBA" id="ARBA00033770"/>
    </source>
</evidence>
<dbReference type="GO" id="GO:0006189">
    <property type="term" value="P:'de novo' IMP biosynthetic process"/>
    <property type="evidence" value="ECO:0007669"/>
    <property type="project" value="UniProtKB-UniPathway"/>
</dbReference>
<dbReference type="OrthoDB" id="191723at2759"/>
<comment type="pathway">
    <text evidence="1">Purine metabolism; IMP biosynthesis via de novo pathway; N(1)-(5-phospho-D-ribosyl)glycinamide from 5-phospho-alpha-D-ribose 1-diphosphate: step 1/2.</text>
</comment>
<evidence type="ECO:0000256" key="2">
    <source>
        <dbReference type="ARBA" id="ARBA00010138"/>
    </source>
</evidence>
<dbReference type="InterPro" id="IPR029057">
    <property type="entry name" value="PRTase-like"/>
</dbReference>
<proteinExistence type="inferred from homology"/>
<comment type="similarity">
    <text evidence="2">In the C-terminal section; belongs to the purine/pyrimidine phosphoribosyltransferase family.</text>
</comment>
<evidence type="ECO:0000256" key="1">
    <source>
        <dbReference type="ARBA" id="ARBA00005209"/>
    </source>
</evidence>
<dbReference type="CDD" id="cd06223">
    <property type="entry name" value="PRTases_typeI"/>
    <property type="match status" value="1"/>
</dbReference>
<dbReference type="PROSITE" id="PS51278">
    <property type="entry name" value="GATASE_TYPE_2"/>
    <property type="match status" value="1"/>
</dbReference>